<protein>
    <submittedName>
        <fullName evidence="1">Uncharacterized protein</fullName>
    </submittedName>
</protein>
<comment type="caution">
    <text evidence="1">The sequence shown here is derived from an EMBL/GenBank/DDBJ whole genome shotgun (WGS) entry which is preliminary data.</text>
</comment>
<keyword evidence="2" id="KW-1185">Reference proteome</keyword>
<dbReference type="AlphaFoldDB" id="A0A4Y7TH41"/>
<dbReference type="EMBL" id="QPFP01000012">
    <property type="protein sequence ID" value="TEB33495.1"/>
    <property type="molecule type" value="Genomic_DNA"/>
</dbReference>
<proteinExistence type="predicted"/>
<sequence>MQVPPWVLRALKRLASPDHSFNYGPGMATSSSFHCAFCTPPRSVNSTPVQYNLEAEGVQLPIVPAPMSSHTTNNPLIAQEARLVVVIQHNRDVVMHPPHSGFSEVIAYISHYVARTRRTHNRITPWRIQGLTSPPSLYSMREEILTTLYSLGPPSLFVIVLVSQHQVEGLVLGPSNGEATATLIRWNLSS</sequence>
<reference evidence="1 2" key="1">
    <citation type="journal article" date="2019" name="Nat. Ecol. Evol.">
        <title>Megaphylogeny resolves global patterns of mushroom evolution.</title>
        <authorList>
            <person name="Varga T."/>
            <person name="Krizsan K."/>
            <person name="Foldi C."/>
            <person name="Dima B."/>
            <person name="Sanchez-Garcia M."/>
            <person name="Sanchez-Ramirez S."/>
            <person name="Szollosi G.J."/>
            <person name="Szarkandi J.G."/>
            <person name="Papp V."/>
            <person name="Albert L."/>
            <person name="Andreopoulos W."/>
            <person name="Angelini C."/>
            <person name="Antonin V."/>
            <person name="Barry K.W."/>
            <person name="Bougher N.L."/>
            <person name="Buchanan P."/>
            <person name="Buyck B."/>
            <person name="Bense V."/>
            <person name="Catcheside P."/>
            <person name="Chovatia M."/>
            <person name="Cooper J."/>
            <person name="Damon W."/>
            <person name="Desjardin D."/>
            <person name="Finy P."/>
            <person name="Geml J."/>
            <person name="Haridas S."/>
            <person name="Hughes K."/>
            <person name="Justo A."/>
            <person name="Karasinski D."/>
            <person name="Kautmanova I."/>
            <person name="Kiss B."/>
            <person name="Kocsube S."/>
            <person name="Kotiranta H."/>
            <person name="LaButti K.M."/>
            <person name="Lechner B.E."/>
            <person name="Liimatainen K."/>
            <person name="Lipzen A."/>
            <person name="Lukacs Z."/>
            <person name="Mihaltcheva S."/>
            <person name="Morgado L.N."/>
            <person name="Niskanen T."/>
            <person name="Noordeloos M.E."/>
            <person name="Ohm R.A."/>
            <person name="Ortiz-Santana B."/>
            <person name="Ovrebo C."/>
            <person name="Racz N."/>
            <person name="Riley R."/>
            <person name="Savchenko A."/>
            <person name="Shiryaev A."/>
            <person name="Soop K."/>
            <person name="Spirin V."/>
            <person name="Szebenyi C."/>
            <person name="Tomsovsky M."/>
            <person name="Tulloss R.E."/>
            <person name="Uehling J."/>
            <person name="Grigoriev I.V."/>
            <person name="Vagvolgyi C."/>
            <person name="Papp T."/>
            <person name="Martin F.M."/>
            <person name="Miettinen O."/>
            <person name="Hibbett D.S."/>
            <person name="Nagy L.G."/>
        </authorList>
    </citation>
    <scope>NUCLEOTIDE SEQUENCE [LARGE SCALE GENOMIC DNA]</scope>
    <source>
        <strain evidence="1 2">FP101781</strain>
    </source>
</reference>
<evidence type="ECO:0000313" key="2">
    <source>
        <dbReference type="Proteomes" id="UP000298030"/>
    </source>
</evidence>
<gene>
    <name evidence="1" type="ORF">FA13DRAFT_157624</name>
</gene>
<accession>A0A4Y7TH41</accession>
<organism evidence="1 2">
    <name type="scientific">Coprinellus micaceus</name>
    <name type="common">Glistening ink-cap mushroom</name>
    <name type="synonym">Coprinus micaceus</name>
    <dbReference type="NCBI Taxonomy" id="71717"/>
    <lineage>
        <taxon>Eukaryota</taxon>
        <taxon>Fungi</taxon>
        <taxon>Dikarya</taxon>
        <taxon>Basidiomycota</taxon>
        <taxon>Agaricomycotina</taxon>
        <taxon>Agaricomycetes</taxon>
        <taxon>Agaricomycetidae</taxon>
        <taxon>Agaricales</taxon>
        <taxon>Agaricineae</taxon>
        <taxon>Psathyrellaceae</taxon>
        <taxon>Coprinellus</taxon>
    </lineage>
</organism>
<dbReference type="Proteomes" id="UP000298030">
    <property type="component" value="Unassembled WGS sequence"/>
</dbReference>
<name>A0A4Y7TH41_COPMI</name>
<evidence type="ECO:0000313" key="1">
    <source>
        <dbReference type="EMBL" id="TEB33495.1"/>
    </source>
</evidence>